<evidence type="ECO:0000256" key="3">
    <source>
        <dbReference type="ARBA" id="ARBA00023125"/>
    </source>
</evidence>
<keyword evidence="8" id="KW-1185">Reference proteome</keyword>
<evidence type="ECO:0000313" key="8">
    <source>
        <dbReference type="Proteomes" id="UP000237105"/>
    </source>
</evidence>
<evidence type="ECO:0000256" key="2">
    <source>
        <dbReference type="ARBA" id="ARBA00023015"/>
    </source>
</evidence>
<feature type="region of interest" description="Disordered" evidence="6">
    <location>
        <begin position="66"/>
        <end position="86"/>
    </location>
</feature>
<comment type="caution">
    <text evidence="7">The sequence shown here is derived from an EMBL/GenBank/DDBJ whole genome shotgun (WGS) entry which is preliminary data.</text>
</comment>
<keyword evidence="3 7" id="KW-0238">DNA-binding</keyword>
<dbReference type="PANTHER" id="PTHR31541:SF60">
    <property type="entry name" value="TF-B3 DOMAIN-CONTAINING PROTEIN"/>
    <property type="match status" value="1"/>
</dbReference>
<dbReference type="SUPFAM" id="SSF101936">
    <property type="entry name" value="DNA-binding pseudobarrel domain"/>
    <property type="match status" value="1"/>
</dbReference>
<dbReference type="Gene3D" id="2.40.330.10">
    <property type="entry name" value="DNA-binding pseudobarrel domain"/>
    <property type="match status" value="1"/>
</dbReference>
<proteinExistence type="predicted"/>
<dbReference type="AlphaFoldDB" id="A0A2P5DR37"/>
<dbReference type="GO" id="GO:0005634">
    <property type="term" value="C:nucleus"/>
    <property type="evidence" value="ECO:0007669"/>
    <property type="project" value="UniProtKB-SubCell"/>
</dbReference>
<evidence type="ECO:0000256" key="6">
    <source>
        <dbReference type="SAM" id="MobiDB-lite"/>
    </source>
</evidence>
<name>A0A2P5DR37_PARAD</name>
<comment type="subcellular location">
    <subcellularLocation>
        <location evidence="1">Nucleus</location>
    </subcellularLocation>
</comment>
<gene>
    <name evidence="7" type="ORF">PanWU01x14_040100</name>
</gene>
<dbReference type="GO" id="GO:0003677">
    <property type="term" value="F:DNA binding"/>
    <property type="evidence" value="ECO:0007669"/>
    <property type="project" value="UniProtKB-KW"/>
</dbReference>
<evidence type="ECO:0000256" key="4">
    <source>
        <dbReference type="ARBA" id="ARBA00023163"/>
    </source>
</evidence>
<dbReference type="EMBL" id="JXTB01000022">
    <property type="protein sequence ID" value="PON75750.1"/>
    <property type="molecule type" value="Genomic_DNA"/>
</dbReference>
<feature type="compositionally biased region" description="Polar residues" evidence="6">
    <location>
        <begin position="71"/>
        <end position="86"/>
    </location>
</feature>
<keyword evidence="5" id="KW-0539">Nucleus</keyword>
<sequence length="86" mass="9647">MVLRKWEYRNGSRSYVLTKNWYKVASRKGFNVGDSVGVWFFRDTNGEPCFALANFGQNINNTQKSVDHTKNTGTACSSSTSGVTKE</sequence>
<evidence type="ECO:0000313" key="7">
    <source>
        <dbReference type="EMBL" id="PON75750.1"/>
    </source>
</evidence>
<evidence type="ECO:0000256" key="1">
    <source>
        <dbReference type="ARBA" id="ARBA00004123"/>
    </source>
</evidence>
<organism evidence="7 8">
    <name type="scientific">Parasponia andersonii</name>
    <name type="common">Sponia andersonii</name>
    <dbReference type="NCBI Taxonomy" id="3476"/>
    <lineage>
        <taxon>Eukaryota</taxon>
        <taxon>Viridiplantae</taxon>
        <taxon>Streptophyta</taxon>
        <taxon>Embryophyta</taxon>
        <taxon>Tracheophyta</taxon>
        <taxon>Spermatophyta</taxon>
        <taxon>Magnoliopsida</taxon>
        <taxon>eudicotyledons</taxon>
        <taxon>Gunneridae</taxon>
        <taxon>Pentapetalae</taxon>
        <taxon>rosids</taxon>
        <taxon>fabids</taxon>
        <taxon>Rosales</taxon>
        <taxon>Cannabaceae</taxon>
        <taxon>Parasponia</taxon>
    </lineage>
</organism>
<dbReference type="OrthoDB" id="1090008at2759"/>
<dbReference type="PANTHER" id="PTHR31541">
    <property type="entry name" value="B3 DOMAIN PLANT PROTEIN-RELATED"/>
    <property type="match status" value="1"/>
</dbReference>
<evidence type="ECO:0000256" key="5">
    <source>
        <dbReference type="ARBA" id="ARBA00023242"/>
    </source>
</evidence>
<keyword evidence="4" id="KW-0804">Transcription</keyword>
<dbReference type="InterPro" id="IPR005508">
    <property type="entry name" value="At2g31720-like"/>
</dbReference>
<reference evidence="8" key="1">
    <citation type="submission" date="2016-06" db="EMBL/GenBank/DDBJ databases">
        <title>Parallel loss of symbiosis genes in relatives of nitrogen-fixing non-legume Parasponia.</title>
        <authorList>
            <person name="Van Velzen R."/>
            <person name="Holmer R."/>
            <person name="Bu F."/>
            <person name="Rutten L."/>
            <person name="Van Zeijl A."/>
            <person name="Liu W."/>
            <person name="Santuari L."/>
            <person name="Cao Q."/>
            <person name="Sharma T."/>
            <person name="Shen D."/>
            <person name="Roswanjaya Y."/>
            <person name="Wardhani T."/>
            <person name="Kalhor M.S."/>
            <person name="Jansen J."/>
            <person name="Van den Hoogen J."/>
            <person name="Gungor B."/>
            <person name="Hartog M."/>
            <person name="Hontelez J."/>
            <person name="Verver J."/>
            <person name="Yang W.-C."/>
            <person name="Schijlen E."/>
            <person name="Repin R."/>
            <person name="Schilthuizen M."/>
            <person name="Schranz E."/>
            <person name="Heidstra R."/>
            <person name="Miyata K."/>
            <person name="Fedorova E."/>
            <person name="Kohlen W."/>
            <person name="Bisseling T."/>
            <person name="Smit S."/>
            <person name="Geurts R."/>
        </authorList>
    </citation>
    <scope>NUCLEOTIDE SEQUENCE [LARGE SCALE GENOMIC DNA]</scope>
    <source>
        <strain evidence="8">cv. WU1-14</strain>
    </source>
</reference>
<protein>
    <submittedName>
        <fullName evidence="7">DNA-binding pseudobarrel domain containing protein</fullName>
    </submittedName>
</protein>
<dbReference type="Proteomes" id="UP000237105">
    <property type="component" value="Unassembled WGS sequence"/>
</dbReference>
<accession>A0A2P5DR37</accession>
<keyword evidence="2" id="KW-0805">Transcription regulation</keyword>
<dbReference type="InterPro" id="IPR015300">
    <property type="entry name" value="DNA-bd_pseudobarrel_sf"/>
</dbReference>